<dbReference type="InterPro" id="IPR052347">
    <property type="entry name" value="Isochorismatase_Nicotinamidase"/>
</dbReference>
<comment type="caution">
    <text evidence="9">The sequence shown here is derived from an EMBL/GenBank/DDBJ whole genome shotgun (WGS) entry which is preliminary data.</text>
</comment>
<dbReference type="GO" id="GO:0046872">
    <property type="term" value="F:metal ion binding"/>
    <property type="evidence" value="ECO:0007669"/>
    <property type="project" value="UniProtKB-KW"/>
</dbReference>
<keyword evidence="3" id="KW-0479">Metal-binding</keyword>
<dbReference type="InterPro" id="IPR000868">
    <property type="entry name" value="Isochorismatase-like_dom"/>
</dbReference>
<dbReference type="CDD" id="cd00431">
    <property type="entry name" value="cysteine_hydrolases"/>
    <property type="match status" value="1"/>
</dbReference>
<reference evidence="9" key="1">
    <citation type="submission" date="2009-07" db="EMBL/GenBank/DDBJ databases">
        <authorList>
            <person name="Weinstock G."/>
            <person name="Sodergren E."/>
            <person name="Clifton S."/>
            <person name="Fulton L."/>
            <person name="Fulton B."/>
            <person name="Courtney L."/>
            <person name="Fronick C."/>
            <person name="Harrison M."/>
            <person name="Strong C."/>
            <person name="Farmer C."/>
            <person name="Delahaunty K."/>
            <person name="Markovic C."/>
            <person name="Hall O."/>
            <person name="Minx P."/>
            <person name="Tomlinson C."/>
            <person name="Mitreva M."/>
            <person name="Nelson J."/>
            <person name="Hou S."/>
            <person name="Wollam A."/>
            <person name="Pepin K.H."/>
            <person name="Johnson M."/>
            <person name="Bhonagiri V."/>
            <person name="Nash W.E."/>
            <person name="Warren W."/>
            <person name="Chinwalla A."/>
            <person name="Mardis E.R."/>
            <person name="Wilson R.K."/>
        </authorList>
    </citation>
    <scope>NUCLEOTIDE SEQUENCE [LARGE SCALE GENOMIC DNA]</scope>
    <source>
        <strain evidence="9">DSM 14469</strain>
    </source>
</reference>
<evidence type="ECO:0000259" key="8">
    <source>
        <dbReference type="Pfam" id="PF00857"/>
    </source>
</evidence>
<evidence type="ECO:0000256" key="3">
    <source>
        <dbReference type="ARBA" id="ARBA00022723"/>
    </source>
</evidence>
<dbReference type="Gene3D" id="3.40.50.850">
    <property type="entry name" value="Isochorismatase-like"/>
    <property type="match status" value="1"/>
</dbReference>
<dbReference type="Proteomes" id="UP000005561">
    <property type="component" value="Unassembled WGS sequence"/>
</dbReference>
<dbReference type="InterPro" id="IPR036380">
    <property type="entry name" value="Isochorismatase-like_sf"/>
</dbReference>
<dbReference type="eggNOG" id="COG1335">
    <property type="taxonomic scope" value="Bacteria"/>
</dbReference>
<feature type="domain" description="Isochorismatase-like" evidence="8">
    <location>
        <begin position="22"/>
        <end position="190"/>
    </location>
</feature>
<dbReference type="EMBL" id="ACCL02000010">
    <property type="protein sequence ID" value="EET60535.1"/>
    <property type="molecule type" value="Genomic_DNA"/>
</dbReference>
<keyword evidence="2" id="KW-0662">Pyridine nucleotide biosynthesis</keyword>
<evidence type="ECO:0000256" key="7">
    <source>
        <dbReference type="ARBA" id="ARBA00043224"/>
    </source>
</evidence>
<dbReference type="PANTHER" id="PTHR11080">
    <property type="entry name" value="PYRAZINAMIDASE/NICOTINAMIDASE"/>
    <property type="match status" value="1"/>
</dbReference>
<evidence type="ECO:0000256" key="5">
    <source>
        <dbReference type="ARBA" id="ARBA00037900"/>
    </source>
</evidence>
<name>C6LFF0_9FIRM</name>
<keyword evidence="10" id="KW-1185">Reference proteome</keyword>
<organism evidence="9 10">
    <name type="scientific">Marvinbryantia formatexigens DSM 14469</name>
    <dbReference type="NCBI Taxonomy" id="478749"/>
    <lineage>
        <taxon>Bacteria</taxon>
        <taxon>Bacillati</taxon>
        <taxon>Bacillota</taxon>
        <taxon>Clostridia</taxon>
        <taxon>Lachnospirales</taxon>
        <taxon>Lachnospiraceae</taxon>
        <taxon>Marvinbryantia</taxon>
    </lineage>
</organism>
<gene>
    <name evidence="9" type="ORF">BRYFOR_07352</name>
</gene>
<comment type="similarity">
    <text evidence="1">Belongs to the isochorismatase family.</text>
</comment>
<dbReference type="STRING" id="168384.SAMN05660368_02137"/>
<proteinExistence type="inferred from homology"/>
<sequence length="196" mass="21830">MHGKAVGSFLRVKRQEKITMKMLLVVDMQKDFIDGALGTKEAQAIVPAVVEKIRSYQKDRERIVFTMDTHGENYLETQEGKNLPVPHCIKGTAGWELCEQIRGTVNLSEMKIYQKETFGSSEYALDWEKGCYADVTEVEIIGLCTDICVISNAMLTKAFAPEIKVTVDASCCAGVTPQSHENALAAMKMCQIYVKP</sequence>
<comment type="pathway">
    <text evidence="5">Cofactor biosynthesis; nicotinate biosynthesis; nicotinate from nicotinamide: step 1/1.</text>
</comment>
<dbReference type="PANTHER" id="PTHR11080:SF2">
    <property type="entry name" value="LD05707P"/>
    <property type="match status" value="1"/>
</dbReference>
<evidence type="ECO:0000256" key="4">
    <source>
        <dbReference type="ARBA" id="ARBA00022801"/>
    </source>
</evidence>
<evidence type="ECO:0000313" key="9">
    <source>
        <dbReference type="EMBL" id="EET60535.1"/>
    </source>
</evidence>
<dbReference type="GO" id="GO:0008936">
    <property type="term" value="F:nicotinamidase activity"/>
    <property type="evidence" value="ECO:0007669"/>
    <property type="project" value="UniProtKB-EC"/>
</dbReference>
<dbReference type="SUPFAM" id="SSF52499">
    <property type="entry name" value="Isochorismatase-like hydrolases"/>
    <property type="match status" value="1"/>
</dbReference>
<keyword evidence="4" id="KW-0378">Hydrolase</keyword>
<accession>C6LFF0</accession>
<dbReference type="AlphaFoldDB" id="C6LFF0"/>
<evidence type="ECO:0000256" key="1">
    <source>
        <dbReference type="ARBA" id="ARBA00006336"/>
    </source>
</evidence>
<dbReference type="EC" id="3.5.1.19" evidence="6"/>
<protein>
    <recommendedName>
        <fullName evidence="6">nicotinamidase</fullName>
        <ecNumber evidence="6">3.5.1.19</ecNumber>
    </recommendedName>
    <alternativeName>
        <fullName evidence="7">Nicotinamide deamidase</fullName>
    </alternativeName>
</protein>
<evidence type="ECO:0000313" key="10">
    <source>
        <dbReference type="Proteomes" id="UP000005561"/>
    </source>
</evidence>
<evidence type="ECO:0000256" key="2">
    <source>
        <dbReference type="ARBA" id="ARBA00022642"/>
    </source>
</evidence>
<evidence type="ECO:0000256" key="6">
    <source>
        <dbReference type="ARBA" id="ARBA00039017"/>
    </source>
</evidence>
<dbReference type="GO" id="GO:0019363">
    <property type="term" value="P:pyridine nucleotide biosynthetic process"/>
    <property type="evidence" value="ECO:0007669"/>
    <property type="project" value="UniProtKB-KW"/>
</dbReference>
<dbReference type="Pfam" id="PF00857">
    <property type="entry name" value="Isochorismatase"/>
    <property type="match status" value="1"/>
</dbReference>